<feature type="transmembrane region" description="Helical" evidence="1">
    <location>
        <begin position="42"/>
        <end position="62"/>
    </location>
</feature>
<protein>
    <recommendedName>
        <fullName evidence="4">Anti-sigma factor</fullName>
    </recommendedName>
</protein>
<dbReference type="RefSeq" id="WP_208232297.1">
    <property type="nucleotide sequence ID" value="NZ_JAGEVG010000002.1"/>
</dbReference>
<sequence length="248" mass="28100">MKWEDNIKETLEERTIKPSTTSWDTLAGKLDAADRNKSKTMYWWMGIAASVVAILFTVNVFFNGNSAEIQNPVIVDTQEQVDEHLIPMEKLPVKEQLATTQQDDEMRESVEKNTAKEELLKKQNDLTLPLEQNSSVAKIEKEIIEPLDTNLQNESLEDKKVSEIVAQIQDLKSKGQTVTDADIDALLVQAQKEIRYQTIINEGTLTVDANALLQDVESDLQQSFRNKIFEALKTSYETVKTAVAERNN</sequence>
<proteinExistence type="predicted"/>
<keyword evidence="3" id="KW-1185">Reference proteome</keyword>
<evidence type="ECO:0008006" key="4">
    <source>
        <dbReference type="Google" id="ProtNLM"/>
    </source>
</evidence>
<evidence type="ECO:0000313" key="3">
    <source>
        <dbReference type="Proteomes" id="UP000681315"/>
    </source>
</evidence>
<comment type="caution">
    <text evidence="2">The sequence shown here is derived from an EMBL/GenBank/DDBJ whole genome shotgun (WGS) entry which is preliminary data.</text>
</comment>
<accession>A0ABS3SNE5</accession>
<keyword evidence="1" id="KW-1133">Transmembrane helix</keyword>
<name>A0ABS3SNE5_9FLAO</name>
<evidence type="ECO:0000256" key="1">
    <source>
        <dbReference type="SAM" id="Phobius"/>
    </source>
</evidence>
<gene>
    <name evidence="2" type="ORF">J4051_03045</name>
</gene>
<organism evidence="2 3">
    <name type="scientific">Gelidibacter pelagius</name>
    <dbReference type="NCBI Taxonomy" id="2819985"/>
    <lineage>
        <taxon>Bacteria</taxon>
        <taxon>Pseudomonadati</taxon>
        <taxon>Bacteroidota</taxon>
        <taxon>Flavobacteriia</taxon>
        <taxon>Flavobacteriales</taxon>
        <taxon>Flavobacteriaceae</taxon>
        <taxon>Gelidibacter</taxon>
    </lineage>
</organism>
<reference evidence="2 3" key="1">
    <citation type="submission" date="2021-03" db="EMBL/GenBank/DDBJ databases">
        <title>Gelidibacter sp. nov., isolated from costal sediment.</title>
        <authorList>
            <person name="Lun K.-Y."/>
        </authorList>
    </citation>
    <scope>NUCLEOTIDE SEQUENCE [LARGE SCALE GENOMIC DNA]</scope>
    <source>
        <strain evidence="2 3">DF109</strain>
    </source>
</reference>
<dbReference type="Proteomes" id="UP000681315">
    <property type="component" value="Unassembled WGS sequence"/>
</dbReference>
<keyword evidence="1" id="KW-0472">Membrane</keyword>
<evidence type="ECO:0000313" key="2">
    <source>
        <dbReference type="EMBL" id="MBO3097230.1"/>
    </source>
</evidence>
<dbReference type="EMBL" id="JAGEVG010000002">
    <property type="protein sequence ID" value="MBO3097230.1"/>
    <property type="molecule type" value="Genomic_DNA"/>
</dbReference>
<keyword evidence="1" id="KW-0812">Transmembrane</keyword>